<evidence type="ECO:0000256" key="1">
    <source>
        <dbReference type="SAM" id="MobiDB-lite"/>
    </source>
</evidence>
<dbReference type="InterPro" id="IPR005583">
    <property type="entry name" value="YaaA"/>
</dbReference>
<dbReference type="RefSeq" id="WP_013022734.1">
    <property type="nucleotide sequence ID" value="NC_013949.1"/>
</dbReference>
<dbReference type="KEGG" id="hms:HMU03810"/>
<gene>
    <name evidence="2" type="ordered locus">HMU03810</name>
</gene>
<dbReference type="HOGENOM" id="CLU_071581_1_0_7"/>
<dbReference type="GO" id="GO:0033194">
    <property type="term" value="P:response to hydroperoxide"/>
    <property type="evidence" value="ECO:0007669"/>
    <property type="project" value="TreeGrafter"/>
</dbReference>
<dbReference type="GO" id="GO:0005829">
    <property type="term" value="C:cytosol"/>
    <property type="evidence" value="ECO:0007669"/>
    <property type="project" value="TreeGrafter"/>
</dbReference>
<organism evidence="2 3">
    <name type="scientific">Helicobacter mustelae (strain ATCC 43772 / CCUG 25715 / CIP 103759 / LMG 18044 / NCTC 12198 / R85-136P)</name>
    <name type="common">Campylobacter mustelae</name>
    <dbReference type="NCBI Taxonomy" id="679897"/>
    <lineage>
        <taxon>Bacteria</taxon>
        <taxon>Pseudomonadati</taxon>
        <taxon>Campylobacterota</taxon>
        <taxon>Epsilonproteobacteria</taxon>
        <taxon>Campylobacterales</taxon>
        <taxon>Helicobacteraceae</taxon>
        <taxon>Helicobacter</taxon>
    </lineage>
</organism>
<feature type="compositionally biased region" description="Polar residues" evidence="1">
    <location>
        <begin position="9"/>
        <end position="19"/>
    </location>
</feature>
<dbReference type="Pfam" id="PF03883">
    <property type="entry name" value="H2O2_YaaD"/>
    <property type="match status" value="1"/>
</dbReference>
<keyword evidence="3" id="KW-1185">Reference proteome</keyword>
<evidence type="ECO:0000313" key="2">
    <source>
        <dbReference type="EMBL" id="CBG39643.1"/>
    </source>
</evidence>
<dbReference type="PANTHER" id="PTHR30283">
    <property type="entry name" value="PEROXIDE STRESS RESPONSE PROTEIN YAAA"/>
    <property type="match status" value="1"/>
</dbReference>
<dbReference type="AlphaFoldDB" id="D3UGM2"/>
<dbReference type="eggNOG" id="COG3022">
    <property type="taxonomic scope" value="Bacteria"/>
</dbReference>
<dbReference type="Proteomes" id="UP000001522">
    <property type="component" value="Chromosome"/>
</dbReference>
<reference evidence="2 3" key="1">
    <citation type="journal article" date="2010" name="BMC Genomics">
        <title>Comparative genomics and proteomics of Helicobacter mustelae, an ulcerogenic and carcinogenic gastric pathogen.</title>
        <authorList>
            <person name="O'Toole P.W."/>
            <person name="Snelling W.J."/>
            <person name="Canchaya C."/>
            <person name="Forde B.M."/>
            <person name="Hardie K.R."/>
            <person name="Josenhans C."/>
            <person name="Graham R.L.J."/>
            <person name="McMullan G."/>
            <person name="Parkhill J."/>
            <person name="Belda E."/>
            <person name="Bentley S.D."/>
        </authorList>
    </citation>
    <scope>NUCLEOTIDE SEQUENCE [LARGE SCALE GENOMIC DNA]</scope>
    <source>
        <strain evidence="3">ATCC 43772 / LMG 18044 / NCTC 12198 / 12198</strain>
    </source>
</reference>
<dbReference type="EMBL" id="FN555004">
    <property type="protein sequence ID" value="CBG39643.1"/>
    <property type="molecule type" value="Genomic_DNA"/>
</dbReference>
<name>D3UGM2_HELM1</name>
<dbReference type="PANTHER" id="PTHR30283:SF4">
    <property type="entry name" value="PEROXIDE STRESS RESISTANCE PROTEIN YAAA"/>
    <property type="match status" value="1"/>
</dbReference>
<protein>
    <submittedName>
        <fullName evidence="2">Uncharacterized protein</fullName>
    </submittedName>
</protein>
<sequence length="258" mass="29699">MKVLFSPSEGKNISPSAQKPLQKMQKNLWEELEPQMPQRKAVIEAYLEALRENGDEVYKIFGVRKISPHELELCKNLLHTPRTAAILLYDGVAYKALDFASLGDGAQKFVRENVYIFSNLFGAVLADSPLPFYKLNQNYRGRGFGLQEIYKKTKTQMDEVLIGECVIDLRAEVYTKAYALDFFHIRVEFLKNGKKLSHIAKHYRGIFLRHLAHAWAQGDRIEQQEVQCIIKDMQMEGVELSDIRTTPLAHTYVYQVQS</sequence>
<feature type="region of interest" description="Disordered" evidence="1">
    <location>
        <begin position="1"/>
        <end position="20"/>
    </location>
</feature>
<accession>D3UGM2</accession>
<evidence type="ECO:0000313" key="3">
    <source>
        <dbReference type="Proteomes" id="UP000001522"/>
    </source>
</evidence>
<proteinExistence type="predicted"/>
<dbReference type="STRING" id="679897.HMU03810"/>